<dbReference type="InterPro" id="IPR011711">
    <property type="entry name" value="GntR_C"/>
</dbReference>
<dbReference type="GO" id="GO:0003677">
    <property type="term" value="F:DNA binding"/>
    <property type="evidence" value="ECO:0007669"/>
    <property type="project" value="UniProtKB-KW"/>
</dbReference>
<dbReference type="PANTHER" id="PTHR43537:SF51">
    <property type="entry name" value="HTH-TYPE TRANSCRIPTIONAL REGULATOR LGOR-RELATED"/>
    <property type="match status" value="1"/>
</dbReference>
<dbReference type="InterPro" id="IPR036390">
    <property type="entry name" value="WH_DNA-bd_sf"/>
</dbReference>
<dbReference type="Proteomes" id="UP000516057">
    <property type="component" value="Chromosome"/>
</dbReference>
<name>A0A7H0HJP2_9BURK</name>
<dbReference type="Pfam" id="PF00392">
    <property type="entry name" value="GntR"/>
    <property type="match status" value="1"/>
</dbReference>
<protein>
    <submittedName>
        <fullName evidence="5">GntR family transcriptional regulator</fullName>
    </submittedName>
</protein>
<accession>A0A7H0HJP2</accession>
<dbReference type="SUPFAM" id="SSF46785">
    <property type="entry name" value="Winged helix' DNA-binding domain"/>
    <property type="match status" value="1"/>
</dbReference>
<dbReference type="PANTHER" id="PTHR43537">
    <property type="entry name" value="TRANSCRIPTIONAL REGULATOR, GNTR FAMILY"/>
    <property type="match status" value="1"/>
</dbReference>
<dbReference type="SUPFAM" id="SSF48008">
    <property type="entry name" value="GntR ligand-binding domain-like"/>
    <property type="match status" value="1"/>
</dbReference>
<dbReference type="InterPro" id="IPR000524">
    <property type="entry name" value="Tscrpt_reg_HTH_GntR"/>
</dbReference>
<dbReference type="CDD" id="cd07377">
    <property type="entry name" value="WHTH_GntR"/>
    <property type="match status" value="1"/>
</dbReference>
<dbReference type="InterPro" id="IPR036388">
    <property type="entry name" value="WH-like_DNA-bd_sf"/>
</dbReference>
<dbReference type="EMBL" id="CP060790">
    <property type="protein sequence ID" value="QNP60758.1"/>
    <property type="molecule type" value="Genomic_DNA"/>
</dbReference>
<keyword evidence="6" id="KW-1185">Reference proteome</keyword>
<feature type="domain" description="HTH gntR-type" evidence="4">
    <location>
        <begin position="2"/>
        <end position="69"/>
    </location>
</feature>
<dbReference type="RefSeq" id="WP_187737738.1">
    <property type="nucleotide sequence ID" value="NZ_CP060790.1"/>
</dbReference>
<reference evidence="5 6" key="1">
    <citation type="submission" date="2020-08" db="EMBL/GenBank/DDBJ databases">
        <title>Genome sequence of Acidovorax monticola KACC 19171T.</title>
        <authorList>
            <person name="Hyun D.-W."/>
            <person name="Bae J.-W."/>
        </authorList>
    </citation>
    <scope>NUCLEOTIDE SEQUENCE [LARGE SCALE GENOMIC DNA]</scope>
    <source>
        <strain evidence="5 6">KACC 19171</strain>
    </source>
</reference>
<evidence type="ECO:0000256" key="2">
    <source>
        <dbReference type="ARBA" id="ARBA00023125"/>
    </source>
</evidence>
<keyword evidence="1" id="KW-0805">Transcription regulation</keyword>
<dbReference type="SMART" id="SM00895">
    <property type="entry name" value="FCD"/>
    <property type="match status" value="1"/>
</dbReference>
<organism evidence="5 6">
    <name type="scientific">Paenacidovorax monticola</name>
    <dbReference type="NCBI Taxonomy" id="1926868"/>
    <lineage>
        <taxon>Bacteria</taxon>
        <taxon>Pseudomonadati</taxon>
        <taxon>Pseudomonadota</taxon>
        <taxon>Betaproteobacteria</taxon>
        <taxon>Burkholderiales</taxon>
        <taxon>Comamonadaceae</taxon>
        <taxon>Paenacidovorax</taxon>
    </lineage>
</organism>
<dbReference type="AlphaFoldDB" id="A0A7H0HJP2"/>
<evidence type="ECO:0000256" key="3">
    <source>
        <dbReference type="ARBA" id="ARBA00023163"/>
    </source>
</evidence>
<dbReference type="GO" id="GO:0003700">
    <property type="term" value="F:DNA-binding transcription factor activity"/>
    <property type="evidence" value="ECO:0007669"/>
    <property type="project" value="InterPro"/>
</dbReference>
<gene>
    <name evidence="5" type="ORF">H9L24_08285</name>
</gene>
<dbReference type="Gene3D" id="1.10.10.10">
    <property type="entry name" value="Winged helix-like DNA-binding domain superfamily/Winged helix DNA-binding domain"/>
    <property type="match status" value="1"/>
</dbReference>
<dbReference type="InterPro" id="IPR008920">
    <property type="entry name" value="TF_FadR/GntR_C"/>
</dbReference>
<evidence type="ECO:0000313" key="5">
    <source>
        <dbReference type="EMBL" id="QNP60758.1"/>
    </source>
</evidence>
<keyword evidence="3" id="KW-0804">Transcription</keyword>
<evidence type="ECO:0000256" key="1">
    <source>
        <dbReference type="ARBA" id="ARBA00023015"/>
    </source>
</evidence>
<dbReference type="Gene3D" id="1.20.120.530">
    <property type="entry name" value="GntR ligand-binding domain-like"/>
    <property type="match status" value="1"/>
</dbReference>
<dbReference type="KEGG" id="amon:H9L24_08285"/>
<dbReference type="Pfam" id="PF07729">
    <property type="entry name" value="FCD"/>
    <property type="match status" value="1"/>
</dbReference>
<proteinExistence type="predicted"/>
<evidence type="ECO:0000259" key="4">
    <source>
        <dbReference type="PROSITE" id="PS50949"/>
    </source>
</evidence>
<evidence type="ECO:0000313" key="6">
    <source>
        <dbReference type="Proteomes" id="UP000516057"/>
    </source>
</evidence>
<keyword evidence="2" id="KW-0238">DNA-binding</keyword>
<dbReference type="PROSITE" id="PS50949">
    <property type="entry name" value="HTH_GNTR"/>
    <property type="match status" value="1"/>
</dbReference>
<dbReference type="SMART" id="SM00345">
    <property type="entry name" value="HTH_GNTR"/>
    <property type="match status" value="1"/>
</dbReference>
<sequence length="228" mass="26069">MDTLAQKVTDTLRNWILSGELEQGRRIEEIPLAERLQVSRTPVRAALATLSNEGLIEHQPKRGYLVRTFSAQEIMPTYEVRAVLEGLVCRHAAMIGLQAHARQQLQECLELGDRILAKGTLLESDLEPYRQMNVTFHNTLIQSAQNSVAERFAIQAQALAFSSDRIMLWHDHRIIVRSHDDHHRILQAVLDRDCSRAEQLMREHVYYAGVILRDHYEKTSGTAQGRVV</sequence>